<feature type="compositionally biased region" description="Acidic residues" evidence="4">
    <location>
        <begin position="124"/>
        <end position="134"/>
    </location>
</feature>
<dbReference type="GO" id="GO:0006412">
    <property type="term" value="P:translation"/>
    <property type="evidence" value="ECO:0007669"/>
    <property type="project" value="InterPro"/>
</dbReference>
<proteinExistence type="inferred from homology"/>
<organism evidence="5 6">
    <name type="scientific">SAR86 cluster bacterium SAR86E</name>
    <dbReference type="NCBI Taxonomy" id="1208365"/>
    <lineage>
        <taxon>Bacteria</taxon>
        <taxon>Pseudomonadati</taxon>
        <taxon>Pseudomonadota</taxon>
        <taxon>Gammaproteobacteria</taxon>
        <taxon>SAR86 cluster</taxon>
    </lineage>
</organism>
<dbReference type="Proteomes" id="UP000010310">
    <property type="component" value="Unassembled WGS sequence"/>
</dbReference>
<dbReference type="Gene3D" id="3.30.1320.10">
    <property type="match status" value="1"/>
</dbReference>
<protein>
    <recommendedName>
        <fullName evidence="3">30S ribosomal protein S16</fullName>
    </recommendedName>
</protein>
<dbReference type="STRING" id="1208365.B273_1438"/>
<evidence type="ECO:0000256" key="1">
    <source>
        <dbReference type="ARBA" id="ARBA00022980"/>
    </source>
</evidence>
<comment type="caution">
    <text evidence="5">The sequence shown here is derived from an EMBL/GenBank/DDBJ whole genome shotgun (WGS) entry which is preliminary data.</text>
</comment>
<evidence type="ECO:0000256" key="4">
    <source>
        <dbReference type="SAM" id="MobiDB-lite"/>
    </source>
</evidence>
<dbReference type="EMBL" id="AMWX01000008">
    <property type="protein sequence ID" value="EKO36503.1"/>
    <property type="molecule type" value="Genomic_DNA"/>
</dbReference>
<feature type="region of interest" description="Disordered" evidence="4">
    <location>
        <begin position="117"/>
        <end position="136"/>
    </location>
</feature>
<dbReference type="InterPro" id="IPR000307">
    <property type="entry name" value="Ribosomal_bS16"/>
</dbReference>
<dbReference type="PANTHER" id="PTHR12919:SF20">
    <property type="entry name" value="SMALL RIBOSOMAL SUBUNIT PROTEIN BS16M"/>
    <property type="match status" value="1"/>
</dbReference>
<dbReference type="GO" id="GO:0005737">
    <property type="term" value="C:cytoplasm"/>
    <property type="evidence" value="ECO:0007669"/>
    <property type="project" value="UniProtKB-ARBA"/>
</dbReference>
<dbReference type="HAMAP" id="MF_00385">
    <property type="entry name" value="Ribosomal_bS16"/>
    <property type="match status" value="1"/>
</dbReference>
<dbReference type="GO" id="GO:0003735">
    <property type="term" value="F:structural constituent of ribosome"/>
    <property type="evidence" value="ECO:0007669"/>
    <property type="project" value="InterPro"/>
</dbReference>
<dbReference type="Pfam" id="PF00886">
    <property type="entry name" value="Ribosomal_S16"/>
    <property type="match status" value="1"/>
</dbReference>
<evidence type="ECO:0000256" key="2">
    <source>
        <dbReference type="ARBA" id="ARBA00023274"/>
    </source>
</evidence>
<dbReference type="NCBIfam" id="TIGR00002">
    <property type="entry name" value="S16"/>
    <property type="match status" value="1"/>
</dbReference>
<name>K6H1U3_9GAMM</name>
<feature type="non-terminal residue" evidence="5">
    <location>
        <position position="175"/>
    </location>
</feature>
<keyword evidence="2" id="KW-0687">Ribonucleoprotein</keyword>
<evidence type="ECO:0000313" key="5">
    <source>
        <dbReference type="EMBL" id="EKO36503.1"/>
    </source>
</evidence>
<keyword evidence="1 5" id="KW-0689">Ribosomal protein</keyword>
<keyword evidence="6" id="KW-1185">Reference proteome</keyword>
<evidence type="ECO:0000256" key="3">
    <source>
        <dbReference type="ARBA" id="ARBA00035310"/>
    </source>
</evidence>
<sequence>MVVVRLAKSGAKKNPYYFITVADSRKPRDGAFIERLGFFNPSAKGSEERMRFNVERLDHWISQGAQLSDKVKELANDARLSPDELQAKLDAKKAKRDQKKEAINAKKIAELEAQAQEAAKEEASSEEGAVEDAVDAAKDVVEDVVEAAEDAVDTAKDVVEDVVEAAADVAEDAVD</sequence>
<dbReference type="SUPFAM" id="SSF54565">
    <property type="entry name" value="Ribosomal protein S16"/>
    <property type="match status" value="1"/>
</dbReference>
<accession>K6H1U3</accession>
<gene>
    <name evidence="5" type="primary">rpsP</name>
    <name evidence="5" type="ORF">B273_1438</name>
</gene>
<dbReference type="AlphaFoldDB" id="K6H1U3"/>
<dbReference type="GO" id="GO:0015935">
    <property type="term" value="C:small ribosomal subunit"/>
    <property type="evidence" value="ECO:0007669"/>
    <property type="project" value="TreeGrafter"/>
</dbReference>
<dbReference type="InterPro" id="IPR023803">
    <property type="entry name" value="Ribosomal_bS16_dom_sf"/>
</dbReference>
<evidence type="ECO:0000313" key="6">
    <source>
        <dbReference type="Proteomes" id="UP000010310"/>
    </source>
</evidence>
<reference evidence="5 6" key="1">
    <citation type="submission" date="2012-09" db="EMBL/GenBank/DDBJ databases">
        <authorList>
            <person name="Dupont C.L."/>
            <person name="Rusch D.B."/>
            <person name="Lombardo M.-J."/>
            <person name="Novotny M."/>
            <person name="Yee-Greenbaum J."/>
            <person name="Laskin R."/>
        </authorList>
    </citation>
    <scope>NUCLEOTIDE SEQUENCE [LARGE SCALE GENOMIC DNA]</scope>
    <source>
        <strain evidence="5">SAR86E</strain>
    </source>
</reference>
<dbReference type="PANTHER" id="PTHR12919">
    <property type="entry name" value="30S RIBOSOMAL PROTEIN S16"/>
    <property type="match status" value="1"/>
</dbReference>